<feature type="signal peptide" evidence="2">
    <location>
        <begin position="1"/>
        <end position="22"/>
    </location>
</feature>
<evidence type="ECO:0000313" key="3">
    <source>
        <dbReference type="EMBL" id="XBV86598.1"/>
    </source>
</evidence>
<organism evidence="3">
    <name type="scientific">Deinococcus sonorensis KR-87</name>
    <dbReference type="NCBI Taxonomy" id="694439"/>
    <lineage>
        <taxon>Bacteria</taxon>
        <taxon>Thermotogati</taxon>
        <taxon>Deinococcota</taxon>
        <taxon>Deinococci</taxon>
        <taxon>Deinococcales</taxon>
        <taxon>Deinococcaceae</taxon>
        <taxon>Deinococcus</taxon>
    </lineage>
</organism>
<dbReference type="PANTHER" id="PTHR35788:SF1">
    <property type="entry name" value="EXPORTED PROTEIN"/>
    <property type="match status" value="1"/>
</dbReference>
<feature type="compositionally biased region" description="Pro residues" evidence="1">
    <location>
        <begin position="69"/>
        <end position="95"/>
    </location>
</feature>
<feature type="chain" id="PRO_5043717156" evidence="2">
    <location>
        <begin position="23"/>
        <end position="458"/>
    </location>
</feature>
<name>A0AAU7UE83_9DEIO</name>
<sequence>MPRAFPLLLALTLMLGPAAAQQDPSGSSVVVPALPPSATTPSVPSEPVAPDPEPLTPSTPPAEETPSVPSVPAPSTPAPSTPAPSTPSAPAPLPSPASAQALQVVFEAPLKVLQDGQPVTASVRRTLTLPAERMAVLRQRGVITPSLEADLQTFLRSIPSKPQDARFEELTTGWALVQRDGYTVDLEQARARVLAALQQPATRSVTFSGRATAPARTLDYFVKRGLTAHLATGETNYYGSSAARITNIHVGTSKFQDRLFEGKTFSFNRMLGDINAANGFVPGLVIAGERTASGLGGGICQVSSTVFRALYLAGLPVVERRNHSYQVHYYDPQGLDATIYQPSQDLRFANDTGGALWLQADWDDKRAQLRVHVFGRPRDFTVQLGTPRTLSSTPAPADRLIADSSLPAGTRQQVDWAAPGAVIEVQRRFVRNGQVVRSDTLRSSYRPWPNIYLVGTKK</sequence>
<dbReference type="EMBL" id="CP158299">
    <property type="protein sequence ID" value="XBV86598.1"/>
    <property type="molecule type" value="Genomic_DNA"/>
</dbReference>
<keyword evidence="2" id="KW-0732">Signal</keyword>
<dbReference type="Pfam" id="PF04294">
    <property type="entry name" value="VanW"/>
    <property type="match status" value="1"/>
</dbReference>
<dbReference type="PANTHER" id="PTHR35788">
    <property type="entry name" value="EXPORTED PROTEIN-RELATED"/>
    <property type="match status" value="1"/>
</dbReference>
<dbReference type="InterPro" id="IPR052913">
    <property type="entry name" value="Glycopeptide_resist_protein"/>
</dbReference>
<feature type="region of interest" description="Disordered" evidence="1">
    <location>
        <begin position="17"/>
        <end position="96"/>
    </location>
</feature>
<feature type="compositionally biased region" description="Pro residues" evidence="1">
    <location>
        <begin position="47"/>
        <end position="60"/>
    </location>
</feature>
<evidence type="ECO:0000256" key="1">
    <source>
        <dbReference type="SAM" id="MobiDB-lite"/>
    </source>
</evidence>
<proteinExistence type="predicted"/>
<accession>A0AAU7UE83</accession>
<dbReference type="AlphaFoldDB" id="A0AAU7UE83"/>
<evidence type="ECO:0000256" key="2">
    <source>
        <dbReference type="SAM" id="SignalP"/>
    </source>
</evidence>
<dbReference type="RefSeq" id="WP_350244672.1">
    <property type="nucleotide sequence ID" value="NZ_CP158299.1"/>
</dbReference>
<gene>
    <name evidence="3" type="ORF">ABOD76_09900</name>
</gene>
<dbReference type="KEGG" id="dsc:ABOD76_09900"/>
<reference evidence="3" key="1">
    <citation type="submission" date="2024-06" db="EMBL/GenBank/DDBJ databases">
        <title>Draft Genome Sequence of Deinococcus sonorensis Type Strain KR-87, a Biofilm Producing Representative of the Genus Deinococcus.</title>
        <authorList>
            <person name="Boren L.S."/>
            <person name="Grosso R.A."/>
            <person name="Hugenberg-Cox A.N."/>
            <person name="Hill J.T.E."/>
            <person name="Albert C.M."/>
            <person name="Tuohy J.M."/>
        </authorList>
    </citation>
    <scope>NUCLEOTIDE SEQUENCE</scope>
    <source>
        <strain evidence="3">KR-87</strain>
    </source>
</reference>
<protein>
    <submittedName>
        <fullName evidence="3">VanW family protein</fullName>
    </submittedName>
</protein>
<dbReference type="InterPro" id="IPR007391">
    <property type="entry name" value="Vancomycin_resist_VanW"/>
</dbReference>